<dbReference type="EMBL" id="SFAN01000014">
    <property type="protein sequence ID" value="TRV27139.1"/>
    <property type="molecule type" value="Genomic_DNA"/>
</dbReference>
<comment type="caution">
    <text evidence="2">The sequence shown here is derived from an EMBL/GenBank/DDBJ whole genome shotgun (WGS) entry which is preliminary data.</text>
</comment>
<dbReference type="Proteomes" id="UP000320730">
    <property type="component" value="Unassembled WGS sequence"/>
</dbReference>
<feature type="domain" description="DUF5615" evidence="1">
    <location>
        <begin position="21"/>
        <end position="94"/>
    </location>
</feature>
<reference evidence="2 3" key="1">
    <citation type="submission" date="2019-01" db="EMBL/GenBank/DDBJ databases">
        <title>Coherence of Microcystis species and biogeography revealed through population genomics.</title>
        <authorList>
            <person name="Perez-Carrascal O.M."/>
            <person name="Terrat Y."/>
            <person name="Giani A."/>
            <person name="Fortin N."/>
            <person name="Tromas N."/>
            <person name="Shapiro B.J."/>
        </authorList>
    </citation>
    <scope>NUCLEOTIDE SEQUENCE [LARGE SCALE GENOMIC DNA]</scope>
    <source>
        <strain evidence="2">Mf_WU_F_19750830_S460</strain>
    </source>
</reference>
<dbReference type="AlphaFoldDB" id="A0A552M3U8"/>
<evidence type="ECO:0000313" key="3">
    <source>
        <dbReference type="Proteomes" id="UP000320730"/>
    </source>
</evidence>
<protein>
    <recommendedName>
        <fullName evidence="1">DUF5615 domain-containing protein</fullName>
    </recommendedName>
</protein>
<proteinExistence type="predicted"/>
<sequence>MKIYQLKSCSLHLYRSFLGRSPRDTEIWQYAKDKKLVIVTKDADFSDRLMLDFSPPKVVHLRFGNIRKREFHQFLARIWPQIEALVIEHKLVNVYLDRIEAFR</sequence>
<evidence type="ECO:0000313" key="2">
    <source>
        <dbReference type="EMBL" id="TRV27139.1"/>
    </source>
</evidence>
<accession>A0A552M3U8</accession>
<dbReference type="InterPro" id="IPR041049">
    <property type="entry name" value="DUF5615"/>
</dbReference>
<organism evidence="2 3">
    <name type="scientific">Microcystis flos-aquae Mf_WU_F_19750830_S460</name>
    <dbReference type="NCBI Taxonomy" id="2486237"/>
    <lineage>
        <taxon>Bacteria</taxon>
        <taxon>Bacillati</taxon>
        <taxon>Cyanobacteriota</taxon>
        <taxon>Cyanophyceae</taxon>
        <taxon>Oscillatoriophycideae</taxon>
        <taxon>Chroococcales</taxon>
        <taxon>Microcystaceae</taxon>
        <taxon>Microcystis</taxon>
    </lineage>
</organism>
<name>A0A552M3U8_9CHRO</name>
<evidence type="ECO:0000259" key="1">
    <source>
        <dbReference type="Pfam" id="PF18480"/>
    </source>
</evidence>
<gene>
    <name evidence="2" type="ORF">EWV40_01660</name>
</gene>
<dbReference type="Pfam" id="PF18480">
    <property type="entry name" value="DUF5615"/>
    <property type="match status" value="1"/>
</dbReference>